<keyword evidence="1" id="KW-0472">Membrane</keyword>
<keyword evidence="1" id="KW-1133">Transmembrane helix</keyword>
<reference evidence="2" key="1">
    <citation type="submission" date="2020-05" db="EMBL/GenBank/DDBJ databases">
        <title>Mycena genomes resolve the evolution of fungal bioluminescence.</title>
        <authorList>
            <person name="Tsai I.J."/>
        </authorList>
    </citation>
    <scope>NUCLEOTIDE SEQUENCE</scope>
    <source>
        <strain evidence="2">110903Hualien_Pintung</strain>
    </source>
</reference>
<accession>A0A8H6TJX2</accession>
<feature type="transmembrane region" description="Helical" evidence="1">
    <location>
        <begin position="46"/>
        <end position="65"/>
    </location>
</feature>
<dbReference type="Proteomes" id="UP000613580">
    <property type="component" value="Unassembled WGS sequence"/>
</dbReference>
<name>A0A8H6TJX2_MYCCL</name>
<comment type="caution">
    <text evidence="2">The sequence shown here is derived from an EMBL/GenBank/DDBJ whole genome shotgun (WGS) entry which is preliminary data.</text>
</comment>
<evidence type="ECO:0000256" key="1">
    <source>
        <dbReference type="SAM" id="Phobius"/>
    </source>
</evidence>
<evidence type="ECO:0000313" key="2">
    <source>
        <dbReference type="EMBL" id="KAF7318514.1"/>
    </source>
</evidence>
<organism evidence="2 3">
    <name type="scientific">Mycena chlorophos</name>
    <name type="common">Agaric fungus</name>
    <name type="synonym">Agaricus chlorophos</name>
    <dbReference type="NCBI Taxonomy" id="658473"/>
    <lineage>
        <taxon>Eukaryota</taxon>
        <taxon>Fungi</taxon>
        <taxon>Dikarya</taxon>
        <taxon>Basidiomycota</taxon>
        <taxon>Agaricomycotina</taxon>
        <taxon>Agaricomycetes</taxon>
        <taxon>Agaricomycetidae</taxon>
        <taxon>Agaricales</taxon>
        <taxon>Marasmiineae</taxon>
        <taxon>Mycenaceae</taxon>
        <taxon>Mycena</taxon>
    </lineage>
</organism>
<keyword evidence="1" id="KW-0812">Transmembrane</keyword>
<keyword evidence="3" id="KW-1185">Reference proteome</keyword>
<dbReference type="EMBL" id="JACAZE010000004">
    <property type="protein sequence ID" value="KAF7318514.1"/>
    <property type="molecule type" value="Genomic_DNA"/>
</dbReference>
<proteinExistence type="predicted"/>
<protein>
    <submittedName>
        <fullName evidence="2">Uncharacterized protein</fullName>
    </submittedName>
</protein>
<gene>
    <name evidence="2" type="ORF">HMN09_00361200</name>
</gene>
<evidence type="ECO:0000313" key="3">
    <source>
        <dbReference type="Proteomes" id="UP000613580"/>
    </source>
</evidence>
<dbReference type="AlphaFoldDB" id="A0A8H6TJX2"/>
<sequence length="170" mass="17748">MASRRVTVVFALVFGSGGPRAALIAFGLSLSLRRSTVSKKPDSVPPPSVLLTLHTFVLLVICPYARSMDAPITVDVASASAGQTLDLTAQTANAPVLVSLPQEFEGSLSVTSDGGASIERLARRRRDDRVLRLHETEVGVEGTIFLPGNETPAGLVLVGTTGSGIARLVV</sequence>